<keyword evidence="2" id="KW-1185">Reference proteome</keyword>
<dbReference type="Gene3D" id="3.80.10.10">
    <property type="entry name" value="Ribonuclease Inhibitor"/>
    <property type="match status" value="1"/>
</dbReference>
<comment type="caution">
    <text evidence="1">The sequence shown here is derived from an EMBL/GenBank/DDBJ whole genome shotgun (WGS) entry which is preliminary data.</text>
</comment>
<gene>
    <name evidence="1" type="ORF">MVEN_02401000</name>
</gene>
<reference evidence="1" key="1">
    <citation type="submission" date="2020-05" db="EMBL/GenBank/DDBJ databases">
        <title>Mycena genomes resolve the evolution of fungal bioluminescence.</title>
        <authorList>
            <person name="Tsai I.J."/>
        </authorList>
    </citation>
    <scope>NUCLEOTIDE SEQUENCE</scope>
    <source>
        <strain evidence="1">CCC161011</strain>
    </source>
</reference>
<proteinExistence type="predicted"/>
<accession>A0A8H7CDV9</accession>
<dbReference type="Proteomes" id="UP000620124">
    <property type="component" value="Unassembled WGS sequence"/>
</dbReference>
<organism evidence="1 2">
    <name type="scientific">Mycena venus</name>
    <dbReference type="NCBI Taxonomy" id="2733690"/>
    <lineage>
        <taxon>Eukaryota</taxon>
        <taxon>Fungi</taxon>
        <taxon>Dikarya</taxon>
        <taxon>Basidiomycota</taxon>
        <taxon>Agaricomycotina</taxon>
        <taxon>Agaricomycetes</taxon>
        <taxon>Agaricomycetidae</taxon>
        <taxon>Agaricales</taxon>
        <taxon>Marasmiineae</taxon>
        <taxon>Mycenaceae</taxon>
        <taxon>Mycena</taxon>
    </lineage>
</organism>
<evidence type="ECO:0000313" key="1">
    <source>
        <dbReference type="EMBL" id="KAF7332951.1"/>
    </source>
</evidence>
<dbReference type="EMBL" id="JACAZI010000031">
    <property type="protein sequence ID" value="KAF7332951.1"/>
    <property type="molecule type" value="Genomic_DNA"/>
</dbReference>
<evidence type="ECO:0000313" key="2">
    <source>
        <dbReference type="Proteomes" id="UP000620124"/>
    </source>
</evidence>
<dbReference type="AlphaFoldDB" id="A0A8H7CDV9"/>
<dbReference type="OrthoDB" id="2977329at2759"/>
<sequence length="294" mass="33612">MTPHFPGLREFSYNSLDRFVLDIFTLVASFPELHSLSIYSNTREAAKTAVAQAKPYLTIPHAAFAHLNTLRLRLFSHQSEEFIAWLVTLGDRIRLETLDLDVFHFYHNGWGPIAAINAYLTARGAYLRNFGLRIHYEDDREVDETILLSKDSDGDLDLGGLTNLRTLSLSSHNVEALCIALASLPPPSNSQSALETFEVSFTDWIHYDDFPCTCDPRLLVHEFVGVMRGDQFAHLTEFTILVPEIFGQWKDMLRQYFPRWKDTDVLRIGIIDRFQFPLDSWENVSEALLGTLAE</sequence>
<dbReference type="SUPFAM" id="SSF52047">
    <property type="entry name" value="RNI-like"/>
    <property type="match status" value="1"/>
</dbReference>
<dbReference type="InterPro" id="IPR032675">
    <property type="entry name" value="LRR_dom_sf"/>
</dbReference>
<protein>
    <submittedName>
        <fullName evidence="1">Uncharacterized protein</fullName>
    </submittedName>
</protein>
<name>A0A8H7CDV9_9AGAR</name>